<name>X1QGN0_9ZZZZ</name>
<feature type="non-terminal residue" evidence="1">
    <location>
        <position position="68"/>
    </location>
</feature>
<gene>
    <name evidence="1" type="ORF">S06H3_64513</name>
</gene>
<dbReference type="EMBL" id="BARV01043114">
    <property type="protein sequence ID" value="GAI53951.1"/>
    <property type="molecule type" value="Genomic_DNA"/>
</dbReference>
<reference evidence="1" key="1">
    <citation type="journal article" date="2014" name="Front. Microbiol.">
        <title>High frequency of phylogenetically diverse reductive dehalogenase-homologous genes in deep subseafloor sedimentary metagenomes.</title>
        <authorList>
            <person name="Kawai M."/>
            <person name="Futagami T."/>
            <person name="Toyoda A."/>
            <person name="Takaki Y."/>
            <person name="Nishi S."/>
            <person name="Hori S."/>
            <person name="Arai W."/>
            <person name="Tsubouchi T."/>
            <person name="Morono Y."/>
            <person name="Uchiyama I."/>
            <person name="Ito T."/>
            <person name="Fujiyama A."/>
            <person name="Inagaki F."/>
            <person name="Takami H."/>
        </authorList>
    </citation>
    <scope>NUCLEOTIDE SEQUENCE</scope>
    <source>
        <strain evidence="1">Expedition CK06-06</strain>
    </source>
</reference>
<comment type="caution">
    <text evidence="1">The sequence shown here is derived from an EMBL/GenBank/DDBJ whole genome shotgun (WGS) entry which is preliminary data.</text>
</comment>
<dbReference type="AlphaFoldDB" id="X1QGN0"/>
<sequence>MSKNIANQFEKECPICGGKIWGRGEKVIIEGAKITVCQSCAQFGVKIKSKPNITATSKKFYSKPKSSV</sequence>
<accession>X1QGN0</accession>
<protein>
    <submittedName>
        <fullName evidence="1">Uncharacterized protein</fullName>
    </submittedName>
</protein>
<evidence type="ECO:0000313" key="1">
    <source>
        <dbReference type="EMBL" id="GAI53951.1"/>
    </source>
</evidence>
<proteinExistence type="predicted"/>
<organism evidence="1">
    <name type="scientific">marine sediment metagenome</name>
    <dbReference type="NCBI Taxonomy" id="412755"/>
    <lineage>
        <taxon>unclassified sequences</taxon>
        <taxon>metagenomes</taxon>
        <taxon>ecological metagenomes</taxon>
    </lineage>
</organism>